<dbReference type="SUPFAM" id="SSF47592">
    <property type="entry name" value="SWIB/MDM2 domain"/>
    <property type="match status" value="1"/>
</dbReference>
<gene>
    <name evidence="3" type="ORF">O181_015897</name>
</gene>
<name>A0A9Q3C2Z1_9BASI</name>
<feature type="region of interest" description="Disordered" evidence="1">
    <location>
        <begin position="606"/>
        <end position="625"/>
    </location>
</feature>
<organism evidence="3 4">
    <name type="scientific">Austropuccinia psidii MF-1</name>
    <dbReference type="NCBI Taxonomy" id="1389203"/>
    <lineage>
        <taxon>Eukaryota</taxon>
        <taxon>Fungi</taxon>
        <taxon>Dikarya</taxon>
        <taxon>Basidiomycota</taxon>
        <taxon>Pucciniomycotina</taxon>
        <taxon>Pucciniomycetes</taxon>
        <taxon>Pucciniales</taxon>
        <taxon>Sphaerophragmiaceae</taxon>
        <taxon>Austropuccinia</taxon>
    </lineage>
</organism>
<dbReference type="EMBL" id="AVOT02004374">
    <property type="protein sequence ID" value="MBW0476182.1"/>
    <property type="molecule type" value="Genomic_DNA"/>
</dbReference>
<dbReference type="Proteomes" id="UP000765509">
    <property type="component" value="Unassembled WGS sequence"/>
</dbReference>
<evidence type="ECO:0000313" key="3">
    <source>
        <dbReference type="EMBL" id="MBW0476182.1"/>
    </source>
</evidence>
<evidence type="ECO:0000313" key="4">
    <source>
        <dbReference type="Proteomes" id="UP000765509"/>
    </source>
</evidence>
<dbReference type="InterPro" id="IPR036885">
    <property type="entry name" value="SWIB_MDM2_dom_sf"/>
</dbReference>
<dbReference type="PANTHER" id="PTHR13844">
    <property type="entry name" value="SWI/SNF-RELATED MATRIX-ASSOCIATED ACTIN-DEPENDENT REGULATOR OF CHROMATIN SUBFAMILY D"/>
    <property type="match status" value="1"/>
</dbReference>
<keyword evidence="4" id="KW-1185">Reference proteome</keyword>
<feature type="region of interest" description="Disordered" evidence="1">
    <location>
        <begin position="51"/>
        <end position="76"/>
    </location>
</feature>
<dbReference type="Pfam" id="PF02201">
    <property type="entry name" value="SWIB"/>
    <property type="match status" value="1"/>
</dbReference>
<sequence length="625" mass="71863">MDPSNFQQQQRNNRITQQVLLQQQQQAMLIQQQQLHKQQLQQQQQQHQQQQMLYQQQPQHQQSVMQSSSYHPLSNNLKRPPLSDVIGPNHAFVRAKRFNPTDRTLPVFESPDQSTSQYPLEPILQDRQRNLFRIAKNYERLQKIEQEIDWTISRKRIELDDNLRKPNSVRRKLRVKVWNTVENQSWQIGTKDDENQDSTDSSVLPNFTNGQGIPKWTLHLQGHLLKPPITTSNPDSPIIIDEIRRPFSSLLRSLVVRLDRPDDLYAEPNIIEWNRPANSQTLNEFSTITITRSGSEDCLIQIALHLDHFPQRFKLDPVLGSFLDLKEASFETILEGIWIYVKKNRLMDGADKRFVRKDSNLACLFPPSTDRIPFHQLSENIRKYLSTPEPALISFQVRVDEESHENRAEYFDIEFDIEDPAKLHLMNIKSALDNGNHSISKEISNLDEQIADYVAKLREVKIRRDFYKSFTNDPVGFIERWLKSQGRDLEVLFGLDRGLEGSSVNPMQSIIKSSESLIGSESYRSSEFFKQPWVQDGVRLYEAREFHEKIGKLKALNQSNANGIGSINGATNLNHGVTHPVGMGNGHISANNPHLQHSLANTNVMNNSGVASNVTPGGSNANVRR</sequence>
<dbReference type="PROSITE" id="PS51925">
    <property type="entry name" value="SWIB_MDM2"/>
    <property type="match status" value="1"/>
</dbReference>
<accession>A0A9Q3C2Z1</accession>
<dbReference type="InterPro" id="IPR019835">
    <property type="entry name" value="SWIB_domain"/>
</dbReference>
<dbReference type="OrthoDB" id="10263741at2759"/>
<protein>
    <recommendedName>
        <fullName evidence="2">DM2 domain-containing protein</fullName>
    </recommendedName>
</protein>
<feature type="compositionally biased region" description="Polar residues" evidence="1">
    <location>
        <begin position="67"/>
        <end position="76"/>
    </location>
</feature>
<proteinExistence type="predicted"/>
<dbReference type="InterPro" id="IPR003121">
    <property type="entry name" value="SWIB_MDM2_domain"/>
</dbReference>
<evidence type="ECO:0000259" key="2">
    <source>
        <dbReference type="PROSITE" id="PS51925"/>
    </source>
</evidence>
<evidence type="ECO:0000256" key="1">
    <source>
        <dbReference type="SAM" id="MobiDB-lite"/>
    </source>
</evidence>
<comment type="caution">
    <text evidence="3">The sequence shown here is derived from an EMBL/GenBank/DDBJ whole genome shotgun (WGS) entry which is preliminary data.</text>
</comment>
<reference evidence="3" key="1">
    <citation type="submission" date="2021-03" db="EMBL/GenBank/DDBJ databases">
        <title>Draft genome sequence of rust myrtle Austropuccinia psidii MF-1, a brazilian biotype.</title>
        <authorList>
            <person name="Quecine M.C."/>
            <person name="Pachon D.M.R."/>
            <person name="Bonatelli M.L."/>
            <person name="Correr F.H."/>
            <person name="Franceschini L.M."/>
            <person name="Leite T.F."/>
            <person name="Margarido G.R.A."/>
            <person name="Almeida C.A."/>
            <person name="Ferrarezi J.A."/>
            <person name="Labate C.A."/>
        </authorList>
    </citation>
    <scope>NUCLEOTIDE SEQUENCE</scope>
    <source>
        <strain evidence="3">MF-1</strain>
    </source>
</reference>
<dbReference type="CDD" id="cd10568">
    <property type="entry name" value="SWIB_like"/>
    <property type="match status" value="1"/>
</dbReference>
<feature type="domain" description="DM2" evidence="2">
    <location>
        <begin position="308"/>
        <end position="387"/>
    </location>
</feature>
<dbReference type="SMART" id="SM00151">
    <property type="entry name" value="SWIB"/>
    <property type="match status" value="1"/>
</dbReference>
<dbReference type="Gene3D" id="1.10.245.10">
    <property type="entry name" value="SWIB/MDM2 domain"/>
    <property type="match status" value="1"/>
</dbReference>
<dbReference type="AlphaFoldDB" id="A0A9Q3C2Z1"/>
<feature type="compositionally biased region" description="Low complexity" evidence="1">
    <location>
        <begin position="51"/>
        <end position="66"/>
    </location>
</feature>